<evidence type="ECO:0000313" key="3">
    <source>
        <dbReference type="Proteomes" id="UP000323046"/>
    </source>
</evidence>
<dbReference type="PROSITE" id="PS50943">
    <property type="entry name" value="HTH_CROC1"/>
    <property type="match status" value="1"/>
</dbReference>
<keyword evidence="3" id="KW-1185">Reference proteome</keyword>
<evidence type="ECO:0000259" key="1">
    <source>
        <dbReference type="PROSITE" id="PS50943"/>
    </source>
</evidence>
<dbReference type="OrthoDB" id="4144527at2"/>
<dbReference type="Gene3D" id="1.10.260.40">
    <property type="entry name" value="lambda repressor-like DNA-binding domains"/>
    <property type="match status" value="1"/>
</dbReference>
<evidence type="ECO:0000313" key="2">
    <source>
        <dbReference type="EMBL" id="QES25130.1"/>
    </source>
</evidence>
<dbReference type="GO" id="GO:0003677">
    <property type="term" value="F:DNA binding"/>
    <property type="evidence" value="ECO:0007669"/>
    <property type="project" value="InterPro"/>
</dbReference>
<dbReference type="PANTHER" id="PTHR35010">
    <property type="entry name" value="BLL4672 PROTEIN-RELATED"/>
    <property type="match status" value="1"/>
</dbReference>
<name>A0A5P2B569_STRVZ</name>
<dbReference type="Pfam" id="PF17765">
    <property type="entry name" value="MLTR_LBD"/>
    <property type="match status" value="1"/>
</dbReference>
<feature type="domain" description="HTH cro/C1-type" evidence="1">
    <location>
        <begin position="33"/>
        <end position="84"/>
    </location>
</feature>
<dbReference type="SUPFAM" id="SSF47413">
    <property type="entry name" value="lambda repressor-like DNA-binding domains"/>
    <property type="match status" value="1"/>
</dbReference>
<dbReference type="SMART" id="SM00530">
    <property type="entry name" value="HTH_XRE"/>
    <property type="match status" value="1"/>
</dbReference>
<dbReference type="RefSeq" id="WP_150163937.1">
    <property type="nucleotide sequence ID" value="NZ_CP029193.1"/>
</dbReference>
<protein>
    <submittedName>
        <fullName evidence="2">Transcriptional regulator</fullName>
    </submittedName>
</protein>
<dbReference type="AlphaFoldDB" id="A0A5P2B569"/>
<accession>A0A5P2B569</accession>
<organism evidence="2 3">
    <name type="scientific">Streptomyces venezuelae</name>
    <dbReference type="NCBI Taxonomy" id="54571"/>
    <lineage>
        <taxon>Bacteria</taxon>
        <taxon>Bacillati</taxon>
        <taxon>Actinomycetota</taxon>
        <taxon>Actinomycetes</taxon>
        <taxon>Kitasatosporales</taxon>
        <taxon>Streptomycetaceae</taxon>
        <taxon>Streptomyces</taxon>
    </lineage>
</organism>
<dbReference type="Gene3D" id="3.30.450.180">
    <property type="match status" value="1"/>
</dbReference>
<dbReference type="EMBL" id="CP029193">
    <property type="protein sequence ID" value="QES25130.1"/>
    <property type="molecule type" value="Genomic_DNA"/>
</dbReference>
<dbReference type="InterPro" id="IPR010982">
    <property type="entry name" value="Lambda_DNA-bd_dom_sf"/>
</dbReference>
<sequence length="295" mass="32321">MDNKAALRQLLRGKRSRLEPAAVGLRPRTGRGRRAPGLSQAQVAQLLYVSERTYAQLERGEMPAPAPGFLDRVCEVLRLEEGDRTALYVYALGYEPPRPQDPLAGQDIHGAWHEAVTSVSRPCYVNDVAWNVLACNEAFTATFPRAPGARPALPERNLMRYMLLRHTAREHHLLDWERQWARPLAAQLRKAVAQYPGNGDLRELDQEVEADPVAGPIYRSDPVTYVQPSGATRPVRFPWPGPAGPPAGAERCCAEHLPSRAGLVTMCAAVPLGSPGARFFILVFEPAPAAGGTGR</sequence>
<dbReference type="Proteomes" id="UP000323046">
    <property type="component" value="Chromosome"/>
</dbReference>
<dbReference type="Pfam" id="PF13560">
    <property type="entry name" value="HTH_31"/>
    <property type="match status" value="1"/>
</dbReference>
<gene>
    <name evidence="2" type="ORF">DEJ47_00435</name>
</gene>
<dbReference type="InterPro" id="IPR001387">
    <property type="entry name" value="Cro/C1-type_HTH"/>
</dbReference>
<proteinExistence type="predicted"/>
<reference evidence="2 3" key="1">
    <citation type="submission" date="2018-05" db="EMBL/GenBank/DDBJ databases">
        <title>Streptomyces venezuelae.</title>
        <authorList>
            <person name="Kim W."/>
            <person name="Lee N."/>
            <person name="Cho B.-K."/>
        </authorList>
    </citation>
    <scope>NUCLEOTIDE SEQUENCE [LARGE SCALE GENOMIC DNA]</scope>
    <source>
        <strain evidence="2 3">ATCC 14583</strain>
    </source>
</reference>
<dbReference type="InterPro" id="IPR041413">
    <property type="entry name" value="MLTR_LBD"/>
</dbReference>
<dbReference type="CDD" id="cd00093">
    <property type="entry name" value="HTH_XRE"/>
    <property type="match status" value="1"/>
</dbReference>